<evidence type="ECO:0000259" key="9">
    <source>
        <dbReference type="Pfam" id="PF07685"/>
    </source>
</evidence>
<dbReference type="EMBL" id="JAPYKS010000007">
    <property type="protein sequence ID" value="MEI9409442.1"/>
    <property type="molecule type" value="Genomic_DNA"/>
</dbReference>
<dbReference type="HAMAP" id="MF_00028">
    <property type="entry name" value="CobQ"/>
    <property type="match status" value="1"/>
</dbReference>
<dbReference type="Pfam" id="PF01656">
    <property type="entry name" value="CbiA"/>
    <property type="match status" value="1"/>
</dbReference>
<name>A0ABU8KVK0_9HYPH</name>
<feature type="domain" description="CobB/CobQ-like glutamine amidotransferase" evidence="9">
    <location>
        <begin position="260"/>
        <end position="444"/>
    </location>
</feature>
<comment type="similarity">
    <text evidence="2 7">Belongs to the CobB/CobQ family. CobQ subfamily.</text>
</comment>
<dbReference type="InterPro" id="IPR029062">
    <property type="entry name" value="Class_I_gatase-like"/>
</dbReference>
<dbReference type="NCBIfam" id="TIGR00313">
    <property type="entry name" value="cobQ"/>
    <property type="match status" value="1"/>
</dbReference>
<dbReference type="InterPro" id="IPR047045">
    <property type="entry name" value="CobQ_N"/>
</dbReference>
<evidence type="ECO:0000259" key="8">
    <source>
        <dbReference type="Pfam" id="PF01656"/>
    </source>
</evidence>
<evidence type="ECO:0000313" key="11">
    <source>
        <dbReference type="Proteomes" id="UP001387293"/>
    </source>
</evidence>
<dbReference type="InterPro" id="IPR033949">
    <property type="entry name" value="CobQ_GATase1"/>
</dbReference>
<evidence type="ECO:0000313" key="10">
    <source>
        <dbReference type="EMBL" id="MEI9409442.1"/>
    </source>
</evidence>
<feature type="active site" evidence="7">
    <location>
        <position position="437"/>
    </location>
</feature>
<comment type="caution">
    <text evidence="10">The sequence shown here is derived from an EMBL/GenBank/DDBJ whole genome shotgun (WGS) entry which is preliminary data.</text>
</comment>
<dbReference type="Pfam" id="PF07685">
    <property type="entry name" value="GATase_3"/>
    <property type="match status" value="1"/>
</dbReference>
<comment type="pathway">
    <text evidence="1 7">Cofactor biosynthesis; adenosylcobalamin biosynthesis.</text>
</comment>
<dbReference type="InterPro" id="IPR027417">
    <property type="entry name" value="P-loop_NTPase"/>
</dbReference>
<evidence type="ECO:0000256" key="6">
    <source>
        <dbReference type="ARBA" id="ARBA00025166"/>
    </source>
</evidence>
<dbReference type="RefSeq" id="WP_337106404.1">
    <property type="nucleotide sequence ID" value="NZ_JAPYKS010000007.1"/>
</dbReference>
<proteinExistence type="inferred from homology"/>
<dbReference type="InterPro" id="IPR004459">
    <property type="entry name" value="CobQ_synth"/>
</dbReference>
<dbReference type="CDD" id="cd05389">
    <property type="entry name" value="CobQ_N"/>
    <property type="match status" value="1"/>
</dbReference>
<dbReference type="CDD" id="cd01750">
    <property type="entry name" value="GATase1_CobQ"/>
    <property type="match status" value="1"/>
</dbReference>
<dbReference type="PANTHER" id="PTHR21343">
    <property type="entry name" value="DETHIOBIOTIN SYNTHETASE"/>
    <property type="match status" value="1"/>
</dbReference>
<protein>
    <recommendedName>
        <fullName evidence="3 7">Cobyric acid synthase</fullName>
    </recommendedName>
</protein>
<evidence type="ECO:0000256" key="1">
    <source>
        <dbReference type="ARBA" id="ARBA00004953"/>
    </source>
</evidence>
<dbReference type="Proteomes" id="UP001387293">
    <property type="component" value="Unassembled WGS sequence"/>
</dbReference>
<dbReference type="InterPro" id="IPR002586">
    <property type="entry name" value="CobQ/CobB/MinD/ParA_Nub-bd_dom"/>
</dbReference>
<dbReference type="NCBIfam" id="NF001989">
    <property type="entry name" value="PRK00784.1"/>
    <property type="match status" value="1"/>
</dbReference>
<feature type="active site" description="Nucleophile" evidence="7">
    <location>
        <position position="340"/>
    </location>
</feature>
<keyword evidence="11" id="KW-1185">Reference proteome</keyword>
<evidence type="ECO:0000256" key="3">
    <source>
        <dbReference type="ARBA" id="ARBA00019833"/>
    </source>
</evidence>
<keyword evidence="5 7" id="KW-0315">Glutamine amidotransferase</keyword>
<feature type="domain" description="CobQ/CobB/MinD/ParA nucleotide binding" evidence="8">
    <location>
        <begin position="5"/>
        <end position="244"/>
    </location>
</feature>
<dbReference type="Gene3D" id="3.40.50.880">
    <property type="match status" value="1"/>
</dbReference>
<evidence type="ECO:0000256" key="7">
    <source>
        <dbReference type="HAMAP-Rule" id="MF_00028"/>
    </source>
</evidence>
<comment type="function">
    <text evidence="6 7">Catalyzes amidations at positions B, D, E, and G on adenosylcobyrinic A,C-diamide. NH(2) groups are provided by glutamine, and one molecule of ATP is hydrogenolyzed for each amidation.</text>
</comment>
<evidence type="ECO:0000256" key="5">
    <source>
        <dbReference type="ARBA" id="ARBA00022962"/>
    </source>
</evidence>
<gene>
    <name evidence="7" type="primary">cobQ</name>
    <name evidence="10" type="ORF">O7A60_11775</name>
</gene>
<organism evidence="10 11">
    <name type="scientific">Mesorhizobium salmacidum</name>
    <dbReference type="NCBI Taxonomy" id="3015171"/>
    <lineage>
        <taxon>Bacteria</taxon>
        <taxon>Pseudomonadati</taxon>
        <taxon>Pseudomonadota</taxon>
        <taxon>Alphaproteobacteria</taxon>
        <taxon>Hyphomicrobiales</taxon>
        <taxon>Phyllobacteriaceae</taxon>
        <taxon>Mesorhizobium</taxon>
    </lineage>
</organism>
<reference evidence="10 11" key="1">
    <citation type="submission" date="2022-12" db="EMBL/GenBank/DDBJ databases">
        <authorList>
            <person name="Muema E."/>
        </authorList>
    </citation>
    <scope>NUCLEOTIDE SEQUENCE [LARGE SCALE GENOMIC DNA]</scope>
    <source>
        <strain evidence="11">1326</strain>
    </source>
</reference>
<accession>A0ABU8KVK0</accession>
<dbReference type="PROSITE" id="PS51274">
    <property type="entry name" value="GATASE_COBBQ"/>
    <property type="match status" value="1"/>
</dbReference>
<dbReference type="SUPFAM" id="SSF52540">
    <property type="entry name" value="P-loop containing nucleoside triphosphate hydrolases"/>
    <property type="match status" value="1"/>
</dbReference>
<sequence>MAKAIMLQGTGSDVGKTVLVAGLCRVARNRGLKVRPFKPQNMSNNAAVADIPGDNNHGGGEIGRAQWLQAIACGVAPSVHMNPVLLKPQTDVGAQVIVQGKVFGEARARDYQALKGRLMDAVLDSWGKVGEGADLVIVEGAGSPAEINLRSRDIANMGFATRADVPVVLVGDIDRGGVIASVAGTHLILPEEDRRMIVGYLINKFRGDVSLFDDGLKAIEKFTGWRCFGVVPWLKAAARLPSEDSVVLERLASGEARALKVAVPMLGRIANFDDLDPLKAEPQVEVVFVPPGKKLPADAGLVVIPGSKSTIGDLLKFRENGWDRDLAAHRKRGGHVIGICGGFQMLGRTVRDPNGIEGSVTDAEGLGLLDIETVMEPEKTVRNVSARSVPFDLPLEGYEIHLGRTTGPDTVRPSAIINGIEDGAISADGKVIGTYMHGLFGADAFRGKFLESLGIRGGGIDYRAEVERALDEVAAELENHLDCDAIFALAR</sequence>
<dbReference type="SUPFAM" id="SSF52317">
    <property type="entry name" value="Class I glutamine amidotransferase-like"/>
    <property type="match status" value="1"/>
</dbReference>
<dbReference type="InterPro" id="IPR011698">
    <property type="entry name" value="GATase_3"/>
</dbReference>
<keyword evidence="4 7" id="KW-0169">Cobalamin biosynthesis</keyword>
<evidence type="ECO:0000256" key="4">
    <source>
        <dbReference type="ARBA" id="ARBA00022573"/>
    </source>
</evidence>
<evidence type="ECO:0000256" key="2">
    <source>
        <dbReference type="ARBA" id="ARBA00006205"/>
    </source>
</evidence>
<dbReference type="PANTHER" id="PTHR21343:SF1">
    <property type="entry name" value="COBYRIC ACID SYNTHASE"/>
    <property type="match status" value="1"/>
</dbReference>
<dbReference type="Gene3D" id="3.40.50.300">
    <property type="entry name" value="P-loop containing nucleotide triphosphate hydrolases"/>
    <property type="match status" value="1"/>
</dbReference>